<keyword evidence="4" id="KW-1185">Reference proteome</keyword>
<keyword evidence="2" id="KW-0812">Transmembrane</keyword>
<dbReference type="EMBL" id="BORR01000008">
    <property type="protein sequence ID" value="GIO37784.1"/>
    <property type="molecule type" value="Genomic_DNA"/>
</dbReference>
<dbReference type="PANTHER" id="PTHR37804">
    <property type="entry name" value="CDAA REGULATORY PROTEIN CDAR"/>
    <property type="match status" value="1"/>
</dbReference>
<dbReference type="RefSeq" id="WP_212939999.1">
    <property type="nucleotide sequence ID" value="NZ_BORR01000008.1"/>
</dbReference>
<reference evidence="3 4" key="1">
    <citation type="submission" date="2021-03" db="EMBL/GenBank/DDBJ databases">
        <title>Antimicrobial resistance genes in bacteria isolated from Japanese honey, and their potential for conferring macrolide and lincosamide resistance in the American foulbrood pathogen Paenibacillus larvae.</title>
        <authorList>
            <person name="Okamoto M."/>
            <person name="Kumagai M."/>
            <person name="Kanamori H."/>
            <person name="Takamatsu D."/>
        </authorList>
    </citation>
    <scope>NUCLEOTIDE SEQUENCE [LARGE SCALE GENOMIC DNA]</scope>
    <source>
        <strain evidence="3 4">J41TS12</strain>
    </source>
</reference>
<organism evidence="3 4">
    <name type="scientific">Paenibacillus antibioticophila</name>
    <dbReference type="NCBI Taxonomy" id="1274374"/>
    <lineage>
        <taxon>Bacteria</taxon>
        <taxon>Bacillati</taxon>
        <taxon>Bacillota</taxon>
        <taxon>Bacilli</taxon>
        <taxon>Bacillales</taxon>
        <taxon>Paenibacillaceae</taxon>
        <taxon>Paenibacillus</taxon>
    </lineage>
</organism>
<keyword evidence="2" id="KW-1133">Transmembrane helix</keyword>
<evidence type="ECO:0000313" key="3">
    <source>
        <dbReference type="EMBL" id="GIO37784.1"/>
    </source>
</evidence>
<dbReference type="InterPro" id="IPR012505">
    <property type="entry name" value="YbbR"/>
</dbReference>
<gene>
    <name evidence="3" type="ORF">J41TS12_26450</name>
</gene>
<evidence type="ECO:0000313" key="4">
    <source>
        <dbReference type="Proteomes" id="UP000681162"/>
    </source>
</evidence>
<dbReference type="Proteomes" id="UP000681162">
    <property type="component" value="Unassembled WGS sequence"/>
</dbReference>
<dbReference type="Gene3D" id="2.170.120.30">
    <property type="match status" value="2"/>
</dbReference>
<comment type="caution">
    <text evidence="3">The sequence shown here is derived from an EMBL/GenBank/DDBJ whole genome shotgun (WGS) entry which is preliminary data.</text>
</comment>
<name>A0A919XTN4_9BACL</name>
<feature type="transmembrane region" description="Helical" evidence="2">
    <location>
        <begin position="9"/>
        <end position="26"/>
    </location>
</feature>
<protein>
    <recommendedName>
        <fullName evidence="5">YbbR domain-containing protein</fullName>
    </recommendedName>
</protein>
<keyword evidence="2" id="KW-0472">Membrane</keyword>
<evidence type="ECO:0000256" key="2">
    <source>
        <dbReference type="SAM" id="Phobius"/>
    </source>
</evidence>
<sequence>MDKWLSQNNVAKIIALIISIVLWAMVHIDSGTPVSPTTVMNSKVINNIKIEVTGFDSEKYVLYDLEPDNVTMEVKGKRTDLTTSFSDYRVKLDLKNIGPGTTTLPLSPEVPPGVTLISMSPSYIKVTIEAKETIEMPVTIVTKGTPAEGMQLGSPVLTGADHVNVTLPQSELQEIQKVQGTVDVTDLTESVKGKAVKLIAYDKHGQEMRNAEIEPASVEVDVPINKLYKSVPLEVNHTGSLPTGYVLSGISADVEGVALYGPKQSLDAITSYPVTVDLGQFVGTSETKYTVNLTPPEGIDAIEPTTVQVTVKIEPAASRMIDNISVNLLNLSESLEAKFLNAADQHISLTVLGSQNQLGRLGTEDILATADLSGLGAGTHTVPIAIKLPNYIDLAEPGYSHSIQVELTEIADPAATVPDDPNAETGNGGADNSVPPTEPADNTETDTQGDGGTAGTNGTQSESKL</sequence>
<feature type="region of interest" description="Disordered" evidence="1">
    <location>
        <begin position="414"/>
        <end position="465"/>
    </location>
</feature>
<evidence type="ECO:0008006" key="5">
    <source>
        <dbReference type="Google" id="ProtNLM"/>
    </source>
</evidence>
<accession>A0A919XTN4</accession>
<evidence type="ECO:0000256" key="1">
    <source>
        <dbReference type="SAM" id="MobiDB-lite"/>
    </source>
</evidence>
<dbReference type="Gene3D" id="2.170.120.40">
    <property type="entry name" value="YbbR-like domain"/>
    <property type="match status" value="2"/>
</dbReference>
<dbReference type="AlphaFoldDB" id="A0A919XTN4"/>
<dbReference type="Pfam" id="PF07949">
    <property type="entry name" value="YbbR"/>
    <property type="match status" value="3"/>
</dbReference>
<feature type="compositionally biased region" description="Low complexity" evidence="1">
    <location>
        <begin position="456"/>
        <end position="465"/>
    </location>
</feature>
<dbReference type="InterPro" id="IPR053154">
    <property type="entry name" value="c-di-AMP_regulator"/>
</dbReference>
<dbReference type="PANTHER" id="PTHR37804:SF1">
    <property type="entry name" value="CDAA REGULATORY PROTEIN CDAR"/>
    <property type="match status" value="1"/>
</dbReference>
<proteinExistence type="predicted"/>